<reference evidence="1 2" key="1">
    <citation type="journal article" date="2020" name="Cell Rep.">
        <title>Local necrotic cells trigger systemic immune activation via gut microbiome dysbiosis in Drosophila.</title>
        <authorList>
            <person name="Kosakamoto H."/>
            <person name="Yamauchi T."/>
            <person name="Akuzawa-Tokita Y."/>
            <person name="Nishimura K."/>
            <person name="Soga T."/>
            <person name="Murakami T."/>
            <person name="Mori H."/>
            <person name="Yamamoto K."/>
            <person name="Miyazaki R."/>
            <person name="Koto A."/>
            <person name="Miura M."/>
            <person name="Obata F."/>
        </authorList>
    </citation>
    <scope>NUCLEOTIDE SEQUENCE [LARGE SCALE GENOMIC DNA]</scope>
    <source>
        <strain evidence="1 2">Ai</strain>
    </source>
</reference>
<evidence type="ECO:0000313" key="1">
    <source>
        <dbReference type="EMBL" id="GFE93915.1"/>
    </source>
</evidence>
<proteinExistence type="predicted"/>
<name>A0A6V8IF27_9PROT</name>
<organism evidence="1 2">
    <name type="scientific">Acetobacter persici</name>
    <dbReference type="NCBI Taxonomy" id="1076596"/>
    <lineage>
        <taxon>Bacteria</taxon>
        <taxon>Pseudomonadati</taxon>
        <taxon>Pseudomonadota</taxon>
        <taxon>Alphaproteobacteria</taxon>
        <taxon>Acetobacterales</taxon>
        <taxon>Acetobacteraceae</taxon>
        <taxon>Acetobacter</taxon>
    </lineage>
</organism>
<sequence>MEYHIYSNISLYFLGINESYSRILQHSHYKISNFNLYVRAEMKW</sequence>
<protein>
    <submittedName>
        <fullName evidence="1">Uncharacterized protein</fullName>
    </submittedName>
</protein>
<gene>
    <name evidence="1" type="ORF">DmAi_19740</name>
</gene>
<dbReference type="AlphaFoldDB" id="A0A6V8IF27"/>
<dbReference type="Proteomes" id="UP000548726">
    <property type="component" value="Unassembled WGS sequence"/>
</dbReference>
<comment type="caution">
    <text evidence="1">The sequence shown here is derived from an EMBL/GenBank/DDBJ whole genome shotgun (WGS) entry which is preliminary data.</text>
</comment>
<dbReference type="EMBL" id="BLJP01000007">
    <property type="protein sequence ID" value="GFE93915.1"/>
    <property type="molecule type" value="Genomic_DNA"/>
</dbReference>
<accession>A0A6V8IF27</accession>
<keyword evidence="2" id="KW-1185">Reference proteome</keyword>
<evidence type="ECO:0000313" key="2">
    <source>
        <dbReference type="Proteomes" id="UP000548726"/>
    </source>
</evidence>